<evidence type="ECO:0000313" key="3">
    <source>
        <dbReference type="Proteomes" id="UP001304300"/>
    </source>
</evidence>
<name>A0AAQ3LEI3_9BACT</name>
<feature type="transmembrane region" description="Helical" evidence="1">
    <location>
        <begin position="178"/>
        <end position="197"/>
    </location>
</feature>
<keyword evidence="1" id="KW-0812">Transmembrane</keyword>
<dbReference type="EMBL" id="CP136920">
    <property type="protein sequence ID" value="WOO42163.1"/>
    <property type="molecule type" value="Genomic_DNA"/>
</dbReference>
<feature type="transmembrane region" description="Helical" evidence="1">
    <location>
        <begin position="148"/>
        <end position="166"/>
    </location>
</feature>
<dbReference type="InterPro" id="IPR007498">
    <property type="entry name" value="PqiA-like"/>
</dbReference>
<proteinExistence type="predicted"/>
<dbReference type="AlphaFoldDB" id="A0AAQ3LEI3"/>
<feature type="transmembrane region" description="Helical" evidence="1">
    <location>
        <begin position="56"/>
        <end position="82"/>
    </location>
</feature>
<gene>
    <name evidence="2" type="ORF">RZN69_03615</name>
</gene>
<dbReference type="RefSeq" id="WP_317834648.1">
    <property type="nucleotide sequence ID" value="NZ_CP136920.1"/>
</dbReference>
<keyword evidence="1" id="KW-1133">Transmembrane helix</keyword>
<protein>
    <submittedName>
        <fullName evidence="2">Paraquat-inducible protein A</fullName>
    </submittedName>
</protein>
<dbReference type="Proteomes" id="UP001304300">
    <property type="component" value="Chromosome"/>
</dbReference>
<sequence length="226" mass="24915">MAETDKQKQSHKSWLACPDCDTLHRMAPVPPPHDGKCCSCGRTLFSRTVNSINRTLAFSIAGLVLMIPANVYPIVTFSSYGVKNKNILYSGPDYLFIEGLPAVATLVFLTSILFPILFLLGLAYVSLWSKLRHFPKDYALTLRATQGLYRWGMIDVYLLGCLVAFIKLSQLATVVPGTGLYCLAGVLVCTLLAALSFDPDLLWRRYGACTNSIGFQFNTTTKESNA</sequence>
<feature type="transmembrane region" description="Helical" evidence="1">
    <location>
        <begin position="102"/>
        <end position="127"/>
    </location>
</feature>
<keyword evidence="3" id="KW-1185">Reference proteome</keyword>
<keyword evidence="1" id="KW-0472">Membrane</keyword>
<evidence type="ECO:0000256" key="1">
    <source>
        <dbReference type="SAM" id="Phobius"/>
    </source>
</evidence>
<reference evidence="2 3" key="1">
    <citation type="submission" date="2023-10" db="EMBL/GenBank/DDBJ databases">
        <title>Rubellicoccus peritrichatus gen. nov., sp. nov., isolated from an algae of coral reef tank.</title>
        <authorList>
            <person name="Luo J."/>
        </authorList>
    </citation>
    <scope>NUCLEOTIDE SEQUENCE [LARGE SCALE GENOMIC DNA]</scope>
    <source>
        <strain evidence="2 3">CR14</strain>
    </source>
</reference>
<evidence type="ECO:0000313" key="2">
    <source>
        <dbReference type="EMBL" id="WOO42163.1"/>
    </source>
</evidence>
<dbReference type="Pfam" id="PF04403">
    <property type="entry name" value="PqiA"/>
    <property type="match status" value="1"/>
</dbReference>
<organism evidence="2 3">
    <name type="scientific">Rubellicoccus peritrichatus</name>
    <dbReference type="NCBI Taxonomy" id="3080537"/>
    <lineage>
        <taxon>Bacteria</taxon>
        <taxon>Pseudomonadati</taxon>
        <taxon>Verrucomicrobiota</taxon>
        <taxon>Opitutia</taxon>
        <taxon>Puniceicoccales</taxon>
        <taxon>Cerasicoccaceae</taxon>
        <taxon>Rubellicoccus</taxon>
    </lineage>
</organism>
<accession>A0AAQ3LEI3</accession>
<dbReference type="KEGG" id="puo:RZN69_03615"/>